<reference evidence="2 3" key="1">
    <citation type="submission" date="2016-10" db="EMBL/GenBank/DDBJ databases">
        <authorList>
            <person name="de Groot N.N."/>
        </authorList>
    </citation>
    <scope>NUCLEOTIDE SEQUENCE [LARGE SCALE GENOMIC DNA]</scope>
    <source>
        <strain evidence="2 3">CGMCC 1.10457</strain>
    </source>
</reference>
<protein>
    <submittedName>
        <fullName evidence="2">Uncharacterized protein</fullName>
    </submittedName>
</protein>
<evidence type="ECO:0000313" key="3">
    <source>
        <dbReference type="Proteomes" id="UP000199062"/>
    </source>
</evidence>
<dbReference type="Proteomes" id="UP000199062">
    <property type="component" value="Unassembled WGS sequence"/>
</dbReference>
<evidence type="ECO:0000256" key="1">
    <source>
        <dbReference type="SAM" id="Phobius"/>
    </source>
</evidence>
<keyword evidence="1" id="KW-0812">Transmembrane</keyword>
<accession>A0A1I6KAV2</accession>
<proteinExistence type="predicted"/>
<dbReference type="RefSeq" id="WP_089813507.1">
    <property type="nucleotide sequence ID" value="NZ_FOZK01000001.1"/>
</dbReference>
<keyword evidence="1" id="KW-1133">Transmembrane helix</keyword>
<dbReference type="EMBL" id="FOZK01000001">
    <property type="protein sequence ID" value="SFR88317.1"/>
    <property type="molecule type" value="Genomic_DNA"/>
</dbReference>
<keyword evidence="3" id="KW-1185">Reference proteome</keyword>
<feature type="transmembrane region" description="Helical" evidence="1">
    <location>
        <begin position="38"/>
        <end position="59"/>
    </location>
</feature>
<feature type="transmembrane region" description="Helical" evidence="1">
    <location>
        <begin position="12"/>
        <end position="32"/>
    </location>
</feature>
<dbReference type="AlphaFoldDB" id="A0A1I6KAV2"/>
<evidence type="ECO:0000313" key="2">
    <source>
        <dbReference type="EMBL" id="SFR88317.1"/>
    </source>
</evidence>
<keyword evidence="1" id="KW-0472">Membrane</keyword>
<gene>
    <name evidence="2" type="ORF">SAMN05216559_0471</name>
</gene>
<organism evidence="2 3">
    <name type="scientific">Halomicrobium zhouii</name>
    <dbReference type="NCBI Taxonomy" id="767519"/>
    <lineage>
        <taxon>Archaea</taxon>
        <taxon>Methanobacteriati</taxon>
        <taxon>Methanobacteriota</taxon>
        <taxon>Stenosarchaea group</taxon>
        <taxon>Halobacteria</taxon>
        <taxon>Halobacteriales</taxon>
        <taxon>Haloarculaceae</taxon>
        <taxon>Halomicrobium</taxon>
    </lineage>
</organism>
<name>A0A1I6KAV2_9EURY</name>
<sequence>MFDFSQVERDELKLALGTAVGIGVVSFATSMADGLAGRLGWAVAMAAVAALTVVLLTALD</sequence>